<comment type="caution">
    <text evidence="6">The sequence shown here is derived from an EMBL/GenBank/DDBJ whole genome shotgun (WGS) entry which is preliminary data.</text>
</comment>
<dbReference type="SUPFAM" id="SSF53850">
    <property type="entry name" value="Periplasmic binding protein-like II"/>
    <property type="match status" value="1"/>
</dbReference>
<feature type="domain" description="HTH lysR-type" evidence="5">
    <location>
        <begin position="1"/>
        <end position="59"/>
    </location>
</feature>
<dbReference type="PROSITE" id="PS50931">
    <property type="entry name" value="HTH_LYSR"/>
    <property type="match status" value="1"/>
</dbReference>
<keyword evidence="2" id="KW-0805">Transcription regulation</keyword>
<dbReference type="InterPro" id="IPR036390">
    <property type="entry name" value="WH_DNA-bd_sf"/>
</dbReference>
<dbReference type="Pfam" id="PF03466">
    <property type="entry name" value="LysR_substrate"/>
    <property type="match status" value="1"/>
</dbReference>
<gene>
    <name evidence="6" type="ORF">ACFQO7_29855</name>
</gene>
<dbReference type="EMBL" id="JBHTAC010000043">
    <property type="protein sequence ID" value="MFC7246706.1"/>
    <property type="molecule type" value="Genomic_DNA"/>
</dbReference>
<dbReference type="RefSeq" id="WP_376809501.1">
    <property type="nucleotide sequence ID" value="NZ_JBHTAC010000043.1"/>
</dbReference>
<protein>
    <submittedName>
        <fullName evidence="6">LysR family transcriptional regulator</fullName>
    </submittedName>
</protein>
<dbReference type="InterPro" id="IPR036388">
    <property type="entry name" value="WH-like_DNA-bd_sf"/>
</dbReference>
<dbReference type="Pfam" id="PF00126">
    <property type="entry name" value="HTH_1"/>
    <property type="match status" value="1"/>
</dbReference>
<evidence type="ECO:0000313" key="7">
    <source>
        <dbReference type="Proteomes" id="UP001596392"/>
    </source>
</evidence>
<organism evidence="6 7">
    <name type="scientific">Catellatospora aurea</name>
    <dbReference type="NCBI Taxonomy" id="1337874"/>
    <lineage>
        <taxon>Bacteria</taxon>
        <taxon>Bacillati</taxon>
        <taxon>Actinomycetota</taxon>
        <taxon>Actinomycetes</taxon>
        <taxon>Micromonosporales</taxon>
        <taxon>Micromonosporaceae</taxon>
        <taxon>Catellatospora</taxon>
    </lineage>
</organism>
<evidence type="ECO:0000313" key="6">
    <source>
        <dbReference type="EMBL" id="MFC7246706.1"/>
    </source>
</evidence>
<evidence type="ECO:0000256" key="2">
    <source>
        <dbReference type="ARBA" id="ARBA00023015"/>
    </source>
</evidence>
<dbReference type="Proteomes" id="UP001596392">
    <property type="component" value="Unassembled WGS sequence"/>
</dbReference>
<keyword evidence="3" id="KW-0238">DNA-binding</keyword>
<dbReference type="PANTHER" id="PTHR30346:SF0">
    <property type="entry name" value="HCA OPERON TRANSCRIPTIONAL ACTIVATOR HCAR"/>
    <property type="match status" value="1"/>
</dbReference>
<dbReference type="InterPro" id="IPR000847">
    <property type="entry name" value="LysR_HTH_N"/>
</dbReference>
<evidence type="ECO:0000259" key="5">
    <source>
        <dbReference type="PROSITE" id="PS50931"/>
    </source>
</evidence>
<sequence length="301" mass="32013">MLERTEAEVLLTLAQELHFGRTAEQLRMTTGQVSRIVKRLERRIGADLFVRTSRSVALTTIGACLVEELTPHLAGIDSAVRRAVEAGRGISGTLRVGFLGAGAGQLLLKAVALFGVRQPDCAVHINEAQVHDAYERVFSGAVDVLITVLPVRGVRVGPQLLSEQQLLAVPVGHPLAGRGEVSMEVLADHPVVQLPDTMPEETRLARIPAATPSGRRVLLGPKADTFPEILALVATGKGVFPVGEHAARFYPRPDIAYLPMPDAPPVRWAPVWLAANETSLIRSFVDCAVAAASTGGTNSGG</sequence>
<dbReference type="InterPro" id="IPR005119">
    <property type="entry name" value="LysR_subst-bd"/>
</dbReference>
<reference evidence="7" key="1">
    <citation type="journal article" date="2019" name="Int. J. Syst. Evol. Microbiol.">
        <title>The Global Catalogue of Microorganisms (GCM) 10K type strain sequencing project: providing services to taxonomists for standard genome sequencing and annotation.</title>
        <authorList>
            <consortium name="The Broad Institute Genomics Platform"/>
            <consortium name="The Broad Institute Genome Sequencing Center for Infectious Disease"/>
            <person name="Wu L."/>
            <person name="Ma J."/>
        </authorList>
    </citation>
    <scope>NUCLEOTIDE SEQUENCE [LARGE SCALE GENOMIC DNA]</scope>
    <source>
        <strain evidence="7">CGMCC 1.9106</strain>
    </source>
</reference>
<keyword evidence="7" id="KW-1185">Reference proteome</keyword>
<accession>A0ABW2H355</accession>
<dbReference type="PANTHER" id="PTHR30346">
    <property type="entry name" value="TRANSCRIPTIONAL DUAL REGULATOR HCAR-RELATED"/>
    <property type="match status" value="1"/>
</dbReference>
<evidence type="ECO:0000256" key="4">
    <source>
        <dbReference type="ARBA" id="ARBA00023163"/>
    </source>
</evidence>
<comment type="similarity">
    <text evidence="1">Belongs to the LysR transcriptional regulatory family.</text>
</comment>
<dbReference type="Gene3D" id="3.40.190.10">
    <property type="entry name" value="Periplasmic binding protein-like II"/>
    <property type="match status" value="2"/>
</dbReference>
<name>A0ABW2H355_9ACTN</name>
<dbReference type="Gene3D" id="1.10.10.10">
    <property type="entry name" value="Winged helix-like DNA-binding domain superfamily/Winged helix DNA-binding domain"/>
    <property type="match status" value="1"/>
</dbReference>
<evidence type="ECO:0000256" key="3">
    <source>
        <dbReference type="ARBA" id="ARBA00023125"/>
    </source>
</evidence>
<proteinExistence type="inferred from homology"/>
<evidence type="ECO:0000256" key="1">
    <source>
        <dbReference type="ARBA" id="ARBA00009437"/>
    </source>
</evidence>
<dbReference type="SUPFAM" id="SSF46785">
    <property type="entry name" value="Winged helix' DNA-binding domain"/>
    <property type="match status" value="1"/>
</dbReference>
<keyword evidence="4" id="KW-0804">Transcription</keyword>